<evidence type="ECO:0000313" key="5">
    <source>
        <dbReference type="Proteomes" id="UP000321412"/>
    </source>
</evidence>
<dbReference type="Gene3D" id="2.70.70.10">
    <property type="entry name" value="Glucose Permease (Domain IIA)"/>
    <property type="match status" value="1"/>
</dbReference>
<feature type="region of interest" description="Disordered" evidence="1">
    <location>
        <begin position="326"/>
        <end position="382"/>
    </location>
</feature>
<dbReference type="InterPro" id="IPR050570">
    <property type="entry name" value="Cell_wall_metabolism_enzyme"/>
</dbReference>
<dbReference type="Pfam" id="PF01551">
    <property type="entry name" value="Peptidase_M23"/>
    <property type="match status" value="1"/>
</dbReference>
<organism evidence="4 5">
    <name type="scientific">Lujinxingia vulgaris</name>
    <dbReference type="NCBI Taxonomy" id="2600176"/>
    <lineage>
        <taxon>Bacteria</taxon>
        <taxon>Deltaproteobacteria</taxon>
        <taxon>Bradymonadales</taxon>
        <taxon>Lujinxingiaceae</taxon>
        <taxon>Lujinxingia</taxon>
    </lineage>
</organism>
<sequence>MQAMQHENEHEDQGPKPRGIFNKIKPEEDRFEMWAKIAIALAVLMLVTYGVALLKLGKPSVVAHATIIPMLGMLTLPMAFWGLLRTLFQPPVIRRTRTIGFGALLVVGMLGNRPVMSAPVSTEDYATAVRFELPFNGRWVTLAGGQERETNYHATTAMMRWGYDFAPLVDGSRFEGDGSKLEQHHCFGAPVYAPAAGEVVRAVGSEVDQIPGEFDPVSVLGNHVILRVAEGEYLFLAHLKRGSLKVSGGDVVEAGQQVAECGNSGRTYTPHLHVHLQNSPEVPIAESLPLYFENYLADGEAVERGMPVGSPDVETQVGEIVERQEPWPAAEASAAADAEEAAEANEAAEAEEATEGEVADEAALADEQADEQVDEPADDAAE</sequence>
<dbReference type="Proteomes" id="UP000321412">
    <property type="component" value="Unassembled WGS sequence"/>
</dbReference>
<evidence type="ECO:0000259" key="3">
    <source>
        <dbReference type="Pfam" id="PF01551"/>
    </source>
</evidence>
<feature type="region of interest" description="Disordered" evidence="1">
    <location>
        <begin position="1"/>
        <end position="21"/>
    </location>
</feature>
<keyword evidence="2" id="KW-0812">Transmembrane</keyword>
<evidence type="ECO:0000256" key="1">
    <source>
        <dbReference type="SAM" id="MobiDB-lite"/>
    </source>
</evidence>
<keyword evidence="2" id="KW-1133">Transmembrane helix</keyword>
<dbReference type="GO" id="GO:0004222">
    <property type="term" value="F:metalloendopeptidase activity"/>
    <property type="evidence" value="ECO:0007669"/>
    <property type="project" value="TreeGrafter"/>
</dbReference>
<name>A0A5C6X6I0_9DELT</name>
<dbReference type="PANTHER" id="PTHR21666:SF285">
    <property type="entry name" value="M23 FAMILY METALLOPEPTIDASE"/>
    <property type="match status" value="1"/>
</dbReference>
<dbReference type="CDD" id="cd12797">
    <property type="entry name" value="M23_peptidase"/>
    <property type="match status" value="1"/>
</dbReference>
<dbReference type="EMBL" id="VOSM01000022">
    <property type="protein sequence ID" value="TXD33495.1"/>
    <property type="molecule type" value="Genomic_DNA"/>
</dbReference>
<dbReference type="InterPro" id="IPR011055">
    <property type="entry name" value="Dup_hybrid_motif"/>
</dbReference>
<feature type="compositionally biased region" description="Acidic residues" evidence="1">
    <location>
        <begin position="337"/>
        <end position="382"/>
    </location>
</feature>
<feature type="compositionally biased region" description="Basic and acidic residues" evidence="1">
    <location>
        <begin position="1"/>
        <end position="15"/>
    </location>
</feature>
<dbReference type="OrthoDB" id="9795421at2"/>
<proteinExistence type="predicted"/>
<reference evidence="4 5" key="1">
    <citation type="submission" date="2019-08" db="EMBL/GenBank/DDBJ databases">
        <title>Bradymonadales sp. TMQ4.</title>
        <authorList>
            <person name="Liang Q."/>
        </authorList>
    </citation>
    <scope>NUCLEOTIDE SEQUENCE [LARGE SCALE GENOMIC DNA]</scope>
    <source>
        <strain evidence="4 5">TMQ4</strain>
    </source>
</reference>
<dbReference type="SUPFAM" id="SSF51261">
    <property type="entry name" value="Duplicated hybrid motif"/>
    <property type="match status" value="1"/>
</dbReference>
<feature type="transmembrane region" description="Helical" evidence="2">
    <location>
        <begin position="33"/>
        <end position="54"/>
    </location>
</feature>
<evidence type="ECO:0000313" key="4">
    <source>
        <dbReference type="EMBL" id="TXD33495.1"/>
    </source>
</evidence>
<dbReference type="PANTHER" id="PTHR21666">
    <property type="entry name" value="PEPTIDASE-RELATED"/>
    <property type="match status" value="1"/>
</dbReference>
<feature type="domain" description="M23ase beta-sheet core" evidence="3">
    <location>
        <begin position="188"/>
        <end position="278"/>
    </location>
</feature>
<feature type="transmembrane region" description="Helical" evidence="2">
    <location>
        <begin position="61"/>
        <end position="84"/>
    </location>
</feature>
<protein>
    <submittedName>
        <fullName evidence="4">M23 family metallopeptidase</fullName>
    </submittedName>
</protein>
<keyword evidence="2" id="KW-0472">Membrane</keyword>
<dbReference type="InterPro" id="IPR016047">
    <property type="entry name" value="M23ase_b-sheet_dom"/>
</dbReference>
<evidence type="ECO:0000256" key="2">
    <source>
        <dbReference type="SAM" id="Phobius"/>
    </source>
</evidence>
<keyword evidence="5" id="KW-1185">Reference proteome</keyword>
<accession>A0A5C6X6I0</accession>
<gene>
    <name evidence="4" type="ORF">FRC98_20550</name>
</gene>
<dbReference type="AlphaFoldDB" id="A0A5C6X6I0"/>
<comment type="caution">
    <text evidence="4">The sequence shown here is derived from an EMBL/GenBank/DDBJ whole genome shotgun (WGS) entry which is preliminary data.</text>
</comment>